<dbReference type="EMBL" id="ASPP01004923">
    <property type="protein sequence ID" value="ETO31453.1"/>
    <property type="molecule type" value="Genomic_DNA"/>
</dbReference>
<accession>X6NZZ2</accession>
<organism evidence="2 3">
    <name type="scientific">Reticulomyxa filosa</name>
    <dbReference type="NCBI Taxonomy" id="46433"/>
    <lineage>
        <taxon>Eukaryota</taxon>
        <taxon>Sar</taxon>
        <taxon>Rhizaria</taxon>
        <taxon>Retaria</taxon>
        <taxon>Foraminifera</taxon>
        <taxon>Monothalamids</taxon>
        <taxon>Reticulomyxidae</taxon>
        <taxon>Reticulomyxa</taxon>
    </lineage>
</organism>
<comment type="caution">
    <text evidence="2">The sequence shown here is derived from an EMBL/GenBank/DDBJ whole genome shotgun (WGS) entry which is preliminary data.</text>
</comment>
<name>X6NZZ2_RETFI</name>
<protein>
    <submittedName>
        <fullName evidence="2">Uncharacterized protein</fullName>
    </submittedName>
</protein>
<keyword evidence="3" id="KW-1185">Reference proteome</keyword>
<proteinExistence type="predicted"/>
<evidence type="ECO:0000313" key="3">
    <source>
        <dbReference type="Proteomes" id="UP000023152"/>
    </source>
</evidence>
<reference evidence="2 3" key="1">
    <citation type="journal article" date="2013" name="Curr. Biol.">
        <title>The Genome of the Foraminiferan Reticulomyxa filosa.</title>
        <authorList>
            <person name="Glockner G."/>
            <person name="Hulsmann N."/>
            <person name="Schleicher M."/>
            <person name="Noegel A.A."/>
            <person name="Eichinger L."/>
            <person name="Gallinger C."/>
            <person name="Pawlowski J."/>
            <person name="Sierra R."/>
            <person name="Euteneuer U."/>
            <person name="Pillet L."/>
            <person name="Moustafa A."/>
            <person name="Platzer M."/>
            <person name="Groth M."/>
            <person name="Szafranski K."/>
            <person name="Schliwa M."/>
        </authorList>
    </citation>
    <scope>NUCLEOTIDE SEQUENCE [LARGE SCALE GENOMIC DNA]</scope>
</reference>
<sequence>MLNLLIAALSFLFIGVIILGYALTRIVRNVASERNSLAQIRSSSGSQVTLFAVPYVSLFTVLLVFFIFALYCNFENNHPPFAYILQMILVEQSLIGLTKGYFYRLEWYRVRLVCFTGGLTLRRYFMRDYNLYTFLLTSAVICECLLYIFGIISADSLLTVIIILVAASLLDACLLVFFINGWYNTAKVIELSTKELWRCIDFMHWCHEMVTYFMLFAGIVTSCNVLVIAYLVWIQSTLSHQYHVAFEDASSTGAFLWVFQSLFCTHVLLLMLLSMSRRETYLLDNRIPPLSQSITGSIDDNDWLCNLCLIQVDQRLCTFWKTNTLFFQYFQVVALKYQLQSDIHAMILNLFEEQFIGEIVIDYLFGPAHHTLSAPHTWPKYGRRVEQTVHTYWTHEFDCMIYGKDSVAVTTTEKQLKLSLCQNRKQHDLKYFVASRMYNQMALEP</sequence>
<evidence type="ECO:0000313" key="2">
    <source>
        <dbReference type="EMBL" id="ETO31453.1"/>
    </source>
</evidence>
<keyword evidence="1" id="KW-0812">Transmembrane</keyword>
<keyword evidence="1" id="KW-0472">Membrane</keyword>
<feature type="transmembrane region" description="Helical" evidence="1">
    <location>
        <begin position="48"/>
        <end position="71"/>
    </location>
</feature>
<feature type="transmembrane region" description="Helical" evidence="1">
    <location>
        <begin position="6"/>
        <end position="27"/>
    </location>
</feature>
<gene>
    <name evidence="2" type="ORF">RFI_05667</name>
</gene>
<feature type="transmembrane region" description="Helical" evidence="1">
    <location>
        <begin position="212"/>
        <end position="234"/>
    </location>
</feature>
<feature type="transmembrane region" description="Helical" evidence="1">
    <location>
        <begin position="83"/>
        <end position="102"/>
    </location>
</feature>
<dbReference type="Proteomes" id="UP000023152">
    <property type="component" value="Unassembled WGS sequence"/>
</dbReference>
<feature type="transmembrane region" description="Helical" evidence="1">
    <location>
        <begin position="131"/>
        <end position="152"/>
    </location>
</feature>
<feature type="transmembrane region" description="Helical" evidence="1">
    <location>
        <begin position="254"/>
        <end position="273"/>
    </location>
</feature>
<keyword evidence="1" id="KW-1133">Transmembrane helix</keyword>
<evidence type="ECO:0000256" key="1">
    <source>
        <dbReference type="SAM" id="Phobius"/>
    </source>
</evidence>
<dbReference type="AlphaFoldDB" id="X6NZZ2"/>
<feature type="transmembrane region" description="Helical" evidence="1">
    <location>
        <begin position="158"/>
        <end position="179"/>
    </location>
</feature>